<dbReference type="OrthoDB" id="3646068at2759"/>
<dbReference type="AlphaFoldDB" id="A0A139GVQ2"/>
<feature type="compositionally biased region" description="Polar residues" evidence="1">
    <location>
        <begin position="588"/>
        <end position="608"/>
    </location>
</feature>
<keyword evidence="3" id="KW-1185">Reference proteome</keyword>
<sequence length="676" mass="73981">MSRTVHRRLTPAPVQKEFPARRRSARQRKSAPPFPTRQQSTLTQLDFVGTSSSPYNPTQGRSISSIPTDSADDDPDFEEPRPKKKQKTTAHASSKKSRQKPGKNAMREHDQSTMTQCWRLHEYARDSEESDGDGGGDDGAYILGAMTHPSAGNKSRERALPALAAGLGSDTLDQAALLSCNIGDEPFDSESQMTNSPPTRVHKYSALTASSDHGSNTARPTTAGSDRRMRTPRKEISAGIPSSQTPSSIKLSVHFEPQNRVVHERSPLKERSTNVSPLKSSARASPSKIAPAKLQLIQLENEVKLAPQERSRSIQPLWISKVACTPKKEARHLERTTTIQDSEEGALEASSSGKPVRVSTGTTIVQESQLESDTIDLDATTDDENYDQHDDNDSDIEGSDDEMPEHTYCSMMRQSTFNPVNAALDRDADRFGNAAMQLPTQMQQRTKQYQCLSKGSVAAQDSAEEETLAKAAAPETEYKEEDTGKVDMVVASQRGPSPELGESPLRSIKVERNDHEEQPEVVLSSQPQEKKQSFPEARPTLTKPMHHSLDDWTEAASINASVPQAASGIGDIAPLEIMAPPARRDQTQSHPSQVSTIVPSQQSPTNSADGRPYVPPRTKAPPLPETIPSSPIPLPPWADGGNVVRMNTETQLTDFSLPRPPPLLFRFSRQMSGSSE</sequence>
<feature type="compositionally biased region" description="Acidic residues" evidence="1">
    <location>
        <begin position="373"/>
        <end position="385"/>
    </location>
</feature>
<feature type="compositionally biased region" description="Polar residues" evidence="1">
    <location>
        <begin position="359"/>
        <end position="372"/>
    </location>
</feature>
<feature type="region of interest" description="Disordered" evidence="1">
    <location>
        <begin position="576"/>
        <end position="635"/>
    </location>
</feature>
<feature type="compositionally biased region" description="Polar residues" evidence="1">
    <location>
        <begin position="36"/>
        <end position="68"/>
    </location>
</feature>
<feature type="region of interest" description="Disordered" evidence="1">
    <location>
        <begin position="206"/>
        <end position="230"/>
    </location>
</feature>
<feature type="region of interest" description="Disordered" evidence="1">
    <location>
        <begin position="458"/>
        <end position="482"/>
    </location>
</feature>
<name>A0A139GVQ2_9PEZI</name>
<gene>
    <name evidence="2" type="ORF">AC579_1583</name>
</gene>
<evidence type="ECO:0000313" key="2">
    <source>
        <dbReference type="EMBL" id="KXS94263.1"/>
    </source>
</evidence>
<feature type="compositionally biased region" description="Polar residues" evidence="1">
    <location>
        <begin position="273"/>
        <end position="284"/>
    </location>
</feature>
<proteinExistence type="predicted"/>
<feature type="compositionally biased region" description="Pro residues" evidence="1">
    <location>
        <begin position="613"/>
        <end position="635"/>
    </location>
</feature>
<accession>A0A139GVQ2</accession>
<feature type="compositionally biased region" description="Polar residues" evidence="1">
    <location>
        <begin position="207"/>
        <end position="224"/>
    </location>
</feature>
<feature type="region of interest" description="Disordered" evidence="1">
    <location>
        <begin position="266"/>
        <end position="287"/>
    </location>
</feature>
<feature type="region of interest" description="Disordered" evidence="1">
    <location>
        <begin position="330"/>
        <end position="404"/>
    </location>
</feature>
<feature type="region of interest" description="Disordered" evidence="1">
    <location>
        <begin position="1"/>
        <end position="156"/>
    </location>
</feature>
<feature type="region of interest" description="Disordered" evidence="1">
    <location>
        <begin position="652"/>
        <end position="676"/>
    </location>
</feature>
<organism evidence="2 3">
    <name type="scientific">Pseudocercospora musae</name>
    <dbReference type="NCBI Taxonomy" id="113226"/>
    <lineage>
        <taxon>Eukaryota</taxon>
        <taxon>Fungi</taxon>
        <taxon>Dikarya</taxon>
        <taxon>Ascomycota</taxon>
        <taxon>Pezizomycotina</taxon>
        <taxon>Dothideomycetes</taxon>
        <taxon>Dothideomycetidae</taxon>
        <taxon>Mycosphaerellales</taxon>
        <taxon>Mycosphaerellaceae</taxon>
        <taxon>Pseudocercospora</taxon>
    </lineage>
</organism>
<dbReference type="Proteomes" id="UP000073492">
    <property type="component" value="Unassembled WGS sequence"/>
</dbReference>
<feature type="region of interest" description="Disordered" evidence="1">
    <location>
        <begin position="510"/>
        <end position="554"/>
    </location>
</feature>
<feature type="compositionally biased region" description="Basic residues" evidence="1">
    <location>
        <begin position="82"/>
        <end position="101"/>
    </location>
</feature>
<reference evidence="2 3" key="1">
    <citation type="submission" date="2015-07" db="EMBL/GenBank/DDBJ databases">
        <title>Comparative genomics of the Sigatoka disease complex on banana suggests a link between parallel evolutionary changes in Pseudocercospora fijiensis and Pseudocercospora eumusae and increased virulence on the banana host.</title>
        <authorList>
            <person name="Chang T.-C."/>
            <person name="Salvucci A."/>
            <person name="Crous P.W."/>
            <person name="Stergiopoulos I."/>
        </authorList>
    </citation>
    <scope>NUCLEOTIDE SEQUENCE [LARGE SCALE GENOMIC DNA]</scope>
    <source>
        <strain evidence="2 3">CBS 116634</strain>
    </source>
</reference>
<protein>
    <submittedName>
        <fullName evidence="2">Uncharacterized protein</fullName>
    </submittedName>
</protein>
<comment type="caution">
    <text evidence="2">The sequence shown here is derived from an EMBL/GenBank/DDBJ whole genome shotgun (WGS) entry which is preliminary data.</text>
</comment>
<evidence type="ECO:0000256" key="1">
    <source>
        <dbReference type="SAM" id="MobiDB-lite"/>
    </source>
</evidence>
<evidence type="ECO:0000313" key="3">
    <source>
        <dbReference type="Proteomes" id="UP000073492"/>
    </source>
</evidence>
<dbReference type="EMBL" id="LFZO01000997">
    <property type="protein sequence ID" value="KXS94263.1"/>
    <property type="molecule type" value="Genomic_DNA"/>
</dbReference>
<feature type="compositionally biased region" description="Acidic residues" evidence="1">
    <location>
        <begin position="392"/>
        <end position="403"/>
    </location>
</feature>